<comment type="cofactor">
    <cofactor evidence="2">
        <name>K(+)</name>
        <dbReference type="ChEBI" id="CHEBI:29103"/>
    </cofactor>
</comment>
<evidence type="ECO:0000256" key="15">
    <source>
        <dbReference type="ARBA" id="ARBA00023152"/>
    </source>
</evidence>
<dbReference type="InterPro" id="IPR001697">
    <property type="entry name" value="Pyr_Knase"/>
</dbReference>
<dbReference type="InterPro" id="IPR015795">
    <property type="entry name" value="Pyrv_Knase_C"/>
</dbReference>
<evidence type="ECO:0000256" key="17">
    <source>
        <dbReference type="NCBIfam" id="TIGR01064"/>
    </source>
</evidence>
<keyword evidence="9" id="KW-0479">Metal-binding</keyword>
<dbReference type="Gene3D" id="3.20.20.60">
    <property type="entry name" value="Phosphoenolpyruvate-binding domains"/>
    <property type="match status" value="1"/>
</dbReference>
<evidence type="ECO:0000256" key="18">
    <source>
        <dbReference type="RuleBase" id="RU000504"/>
    </source>
</evidence>
<name>A0ABS4GID0_9BACL</name>
<evidence type="ECO:0000256" key="6">
    <source>
        <dbReference type="ARBA" id="ARBA00012142"/>
    </source>
</evidence>
<keyword evidence="14" id="KW-0630">Potassium</keyword>
<protein>
    <recommendedName>
        <fullName evidence="7 17">Pyruvate kinase</fullName>
        <ecNumber evidence="6 17">2.7.1.40</ecNumber>
    </recommendedName>
</protein>
<dbReference type="InterPro" id="IPR036637">
    <property type="entry name" value="Phosphohistidine_dom_sf"/>
</dbReference>
<comment type="pathway">
    <text evidence="3 18">Carbohydrate degradation; glycolysis; pyruvate from D-glyceraldehyde 3-phosphate: step 5/5.</text>
</comment>
<evidence type="ECO:0000256" key="10">
    <source>
        <dbReference type="ARBA" id="ARBA00022741"/>
    </source>
</evidence>
<dbReference type="SUPFAM" id="SSF52009">
    <property type="entry name" value="Phosphohistidine domain"/>
    <property type="match status" value="1"/>
</dbReference>
<gene>
    <name evidence="22" type="ORF">J2Z37_000008</name>
</gene>
<organism evidence="22 23">
    <name type="scientific">Ammoniphilus resinae</name>
    <dbReference type="NCBI Taxonomy" id="861532"/>
    <lineage>
        <taxon>Bacteria</taxon>
        <taxon>Bacillati</taxon>
        <taxon>Bacillota</taxon>
        <taxon>Bacilli</taxon>
        <taxon>Bacillales</taxon>
        <taxon>Paenibacillaceae</taxon>
        <taxon>Aneurinibacillus group</taxon>
        <taxon>Ammoniphilus</taxon>
    </lineage>
</organism>
<evidence type="ECO:0000256" key="13">
    <source>
        <dbReference type="ARBA" id="ARBA00022842"/>
    </source>
</evidence>
<comment type="cofactor">
    <cofactor evidence="1">
        <name>Mg(2+)</name>
        <dbReference type="ChEBI" id="CHEBI:18420"/>
    </cofactor>
</comment>
<keyword evidence="10" id="KW-0547">Nucleotide-binding</keyword>
<evidence type="ECO:0000259" key="20">
    <source>
        <dbReference type="Pfam" id="PF00391"/>
    </source>
</evidence>
<dbReference type="GO" id="GO:0004743">
    <property type="term" value="F:pyruvate kinase activity"/>
    <property type="evidence" value="ECO:0007669"/>
    <property type="project" value="UniProtKB-EC"/>
</dbReference>
<evidence type="ECO:0000259" key="19">
    <source>
        <dbReference type="Pfam" id="PF00224"/>
    </source>
</evidence>
<dbReference type="SUPFAM" id="SSF52935">
    <property type="entry name" value="PK C-terminal domain-like"/>
    <property type="match status" value="1"/>
</dbReference>
<dbReference type="InterPro" id="IPR018209">
    <property type="entry name" value="Pyrv_Knase_AS"/>
</dbReference>
<evidence type="ECO:0000259" key="21">
    <source>
        <dbReference type="Pfam" id="PF02887"/>
    </source>
</evidence>
<comment type="caution">
    <text evidence="22">The sequence shown here is derived from an EMBL/GenBank/DDBJ whole genome shotgun (WGS) entry which is preliminary data.</text>
</comment>
<sequence length="583" mass="62805">MRKTKIVCTIGPASEQPEMLRKMILAGMNVARLNFSHGSHDEHETRIDRIREVAKELGRNVAIMLDTKGPEIRTGVLKEGQIILKAGDRFTLTTEQIEGTQEKVSVTYDQLAKDVEVGTKILVDDGLIELNVEEIKGNDIHCLVIDGGLLKNRKGVNLPNVSVNLPSITDKDVADINFGIRKKVDFIAASFVRKAADVLHIRQLLEEQGANISIIAKIENEEGVLNAEEILGVTDGLMVARGDLGVEIPTEEVPIVQKELIKRCNELGKPVITATQMLDSMQNNPRPTRAEASDVANAILDGTDAIMLSGETAAGKFPVESVETMDRIARKTETSPMYFEQILKSSSQGKSRTITDAMGHAVATTAASLQATAILTPTESGYTAKVVSKYRPACPIIAVTPHEEVINKLALSWGVYPILFESANSTDEMTEKAIQAAVKEKLVKQGDLIIITAGVPVREPGTTNMMKVHVVGKVVGRGKGIGDVTASGNVVIVGQPGWEAKVDQNTVLVAKATDREHTPYIEKAAALITEEGGLTSHGAIVGLNLGKPVIVGVEGVTSLLKEGDEVTIEPHQGHIYHGFAKVF</sequence>
<evidence type="ECO:0000256" key="16">
    <source>
        <dbReference type="ARBA" id="ARBA00023317"/>
    </source>
</evidence>
<dbReference type="Gene3D" id="3.50.30.10">
    <property type="entry name" value="Phosphohistidine domain"/>
    <property type="match status" value="1"/>
</dbReference>
<accession>A0ABS4GID0</accession>
<dbReference type="InterPro" id="IPR015806">
    <property type="entry name" value="Pyrv_Knase_insert_dom_sf"/>
</dbReference>
<dbReference type="Gene3D" id="2.40.33.10">
    <property type="entry name" value="PK beta-barrel domain-like"/>
    <property type="match status" value="1"/>
</dbReference>
<dbReference type="InterPro" id="IPR008279">
    <property type="entry name" value="PEP-util_enz_mobile_dom"/>
</dbReference>
<dbReference type="GO" id="GO:0016301">
    <property type="term" value="F:kinase activity"/>
    <property type="evidence" value="ECO:0007669"/>
    <property type="project" value="UniProtKB-KW"/>
</dbReference>
<feature type="domain" description="PEP-utilising enzyme mobile" evidence="20">
    <location>
        <begin position="503"/>
        <end position="573"/>
    </location>
</feature>
<dbReference type="InterPro" id="IPR015813">
    <property type="entry name" value="Pyrv/PenolPyrv_kinase-like_dom"/>
</dbReference>
<dbReference type="SUPFAM" id="SSF51621">
    <property type="entry name" value="Phosphoenolpyruvate/pyruvate domain"/>
    <property type="match status" value="1"/>
</dbReference>
<dbReference type="SUPFAM" id="SSF50800">
    <property type="entry name" value="PK beta-barrel domain-like"/>
    <property type="match status" value="1"/>
</dbReference>
<dbReference type="RefSeq" id="WP_209807694.1">
    <property type="nucleotide sequence ID" value="NZ_JAGGKT010000001.1"/>
</dbReference>
<evidence type="ECO:0000256" key="3">
    <source>
        <dbReference type="ARBA" id="ARBA00004997"/>
    </source>
</evidence>
<dbReference type="InterPro" id="IPR040442">
    <property type="entry name" value="Pyrv_kinase-like_dom_sf"/>
</dbReference>
<dbReference type="PANTHER" id="PTHR11817">
    <property type="entry name" value="PYRUVATE KINASE"/>
    <property type="match status" value="1"/>
</dbReference>
<evidence type="ECO:0000256" key="9">
    <source>
        <dbReference type="ARBA" id="ARBA00022723"/>
    </source>
</evidence>
<dbReference type="PROSITE" id="PS00110">
    <property type="entry name" value="PYRUVATE_KINASE"/>
    <property type="match status" value="1"/>
</dbReference>
<dbReference type="Pfam" id="PF00391">
    <property type="entry name" value="PEP-utilizers"/>
    <property type="match status" value="1"/>
</dbReference>
<comment type="similarity">
    <text evidence="4">In the C-terminal section; belongs to the PEP-utilizing enzyme family.</text>
</comment>
<dbReference type="NCBIfam" id="NF004978">
    <property type="entry name" value="PRK06354.1"/>
    <property type="match status" value="1"/>
</dbReference>
<dbReference type="InterPro" id="IPR015793">
    <property type="entry name" value="Pyrv_Knase_brl"/>
</dbReference>
<dbReference type="InterPro" id="IPR011037">
    <property type="entry name" value="Pyrv_Knase-like_insert_dom_sf"/>
</dbReference>
<evidence type="ECO:0000256" key="12">
    <source>
        <dbReference type="ARBA" id="ARBA00022840"/>
    </source>
</evidence>
<evidence type="ECO:0000313" key="23">
    <source>
        <dbReference type="Proteomes" id="UP001519343"/>
    </source>
</evidence>
<dbReference type="Pfam" id="PF00224">
    <property type="entry name" value="PK"/>
    <property type="match status" value="1"/>
</dbReference>
<keyword evidence="15 18" id="KW-0324">Glycolysis</keyword>
<keyword evidence="11 18" id="KW-0418">Kinase</keyword>
<dbReference type="Pfam" id="PF02887">
    <property type="entry name" value="PK_C"/>
    <property type="match status" value="1"/>
</dbReference>
<dbReference type="InterPro" id="IPR036918">
    <property type="entry name" value="Pyrv_Knase_C_sf"/>
</dbReference>
<dbReference type="PRINTS" id="PR01050">
    <property type="entry name" value="PYRUVTKNASE"/>
</dbReference>
<evidence type="ECO:0000256" key="2">
    <source>
        <dbReference type="ARBA" id="ARBA00001958"/>
    </source>
</evidence>
<evidence type="ECO:0000256" key="5">
    <source>
        <dbReference type="ARBA" id="ARBA00008663"/>
    </source>
</evidence>
<evidence type="ECO:0000256" key="14">
    <source>
        <dbReference type="ARBA" id="ARBA00022958"/>
    </source>
</evidence>
<comment type="catalytic activity">
    <reaction evidence="18">
        <text>pyruvate + ATP = phosphoenolpyruvate + ADP + H(+)</text>
        <dbReference type="Rhea" id="RHEA:18157"/>
        <dbReference type="ChEBI" id="CHEBI:15361"/>
        <dbReference type="ChEBI" id="CHEBI:15378"/>
        <dbReference type="ChEBI" id="CHEBI:30616"/>
        <dbReference type="ChEBI" id="CHEBI:58702"/>
        <dbReference type="ChEBI" id="CHEBI:456216"/>
        <dbReference type="EC" id="2.7.1.40"/>
    </reaction>
</comment>
<proteinExistence type="inferred from homology"/>
<keyword evidence="8 18" id="KW-0808">Transferase</keyword>
<keyword evidence="12" id="KW-0067">ATP-binding</keyword>
<feature type="domain" description="Pyruvate kinase C-terminal" evidence="21">
    <location>
        <begin position="356"/>
        <end position="469"/>
    </location>
</feature>
<evidence type="ECO:0000256" key="8">
    <source>
        <dbReference type="ARBA" id="ARBA00022679"/>
    </source>
</evidence>
<dbReference type="EC" id="2.7.1.40" evidence="6 17"/>
<evidence type="ECO:0000256" key="4">
    <source>
        <dbReference type="ARBA" id="ARBA00006237"/>
    </source>
</evidence>
<dbReference type="Gene3D" id="3.40.1380.20">
    <property type="entry name" value="Pyruvate kinase, C-terminal domain"/>
    <property type="match status" value="1"/>
</dbReference>
<dbReference type="NCBIfam" id="TIGR01064">
    <property type="entry name" value="pyruv_kin"/>
    <property type="match status" value="1"/>
</dbReference>
<dbReference type="EMBL" id="JAGGKT010000001">
    <property type="protein sequence ID" value="MBP1930021.1"/>
    <property type="molecule type" value="Genomic_DNA"/>
</dbReference>
<evidence type="ECO:0000256" key="11">
    <source>
        <dbReference type="ARBA" id="ARBA00022777"/>
    </source>
</evidence>
<keyword evidence="16 22" id="KW-0670">Pyruvate</keyword>
<feature type="domain" description="Pyruvate kinase barrel" evidence="19">
    <location>
        <begin position="1"/>
        <end position="322"/>
    </location>
</feature>
<evidence type="ECO:0000256" key="7">
    <source>
        <dbReference type="ARBA" id="ARBA00018587"/>
    </source>
</evidence>
<evidence type="ECO:0000256" key="1">
    <source>
        <dbReference type="ARBA" id="ARBA00001946"/>
    </source>
</evidence>
<evidence type="ECO:0000313" key="22">
    <source>
        <dbReference type="EMBL" id="MBP1930021.1"/>
    </source>
</evidence>
<dbReference type="Proteomes" id="UP001519343">
    <property type="component" value="Unassembled WGS sequence"/>
</dbReference>
<keyword evidence="23" id="KW-1185">Reference proteome</keyword>
<dbReference type="NCBIfam" id="NF004491">
    <property type="entry name" value="PRK05826.1"/>
    <property type="match status" value="1"/>
</dbReference>
<comment type="similarity">
    <text evidence="5 18">Belongs to the pyruvate kinase family.</text>
</comment>
<keyword evidence="13 18" id="KW-0460">Magnesium</keyword>
<reference evidence="22 23" key="1">
    <citation type="submission" date="2021-03" db="EMBL/GenBank/DDBJ databases">
        <title>Genomic Encyclopedia of Type Strains, Phase IV (KMG-IV): sequencing the most valuable type-strain genomes for metagenomic binning, comparative biology and taxonomic classification.</title>
        <authorList>
            <person name="Goeker M."/>
        </authorList>
    </citation>
    <scope>NUCLEOTIDE SEQUENCE [LARGE SCALE GENOMIC DNA]</scope>
    <source>
        <strain evidence="22 23">DSM 24738</strain>
    </source>
</reference>